<keyword evidence="1" id="KW-0812">Transmembrane</keyword>
<evidence type="ECO:0000313" key="3">
    <source>
        <dbReference type="Proteomes" id="UP000189059"/>
    </source>
</evidence>
<keyword evidence="3" id="KW-1185">Reference proteome</keyword>
<keyword evidence="1" id="KW-1133">Transmembrane helix</keyword>
<feature type="transmembrane region" description="Helical" evidence="1">
    <location>
        <begin position="86"/>
        <end position="104"/>
    </location>
</feature>
<proteinExistence type="predicted"/>
<protein>
    <submittedName>
        <fullName evidence="2">Uncharacterized protein</fullName>
    </submittedName>
</protein>
<dbReference type="Proteomes" id="UP000189059">
    <property type="component" value="Unassembled WGS sequence"/>
</dbReference>
<feature type="transmembrane region" description="Helical" evidence="1">
    <location>
        <begin position="52"/>
        <end position="74"/>
    </location>
</feature>
<gene>
    <name evidence="2" type="ORF">BBD40_21405</name>
</gene>
<keyword evidence="1" id="KW-0472">Membrane</keyword>
<name>A0ABX3JN70_9BACL</name>
<feature type="transmembrane region" description="Helical" evidence="1">
    <location>
        <begin position="17"/>
        <end position="40"/>
    </location>
</feature>
<dbReference type="RefSeq" id="WP_077569213.1">
    <property type="nucleotide sequence ID" value="NZ_MRVI01000002.1"/>
</dbReference>
<accession>A0ABX3JN70</accession>
<dbReference type="EMBL" id="MRVI01000002">
    <property type="protein sequence ID" value="OOC58287.1"/>
    <property type="molecule type" value="Genomic_DNA"/>
</dbReference>
<comment type="caution">
    <text evidence="2">The sequence shown here is derived from an EMBL/GenBank/DDBJ whole genome shotgun (WGS) entry which is preliminary data.</text>
</comment>
<organism evidence="2 3">
    <name type="scientific">Paenibacillus ihbetae</name>
    <dbReference type="NCBI Taxonomy" id="1870820"/>
    <lineage>
        <taxon>Bacteria</taxon>
        <taxon>Bacillati</taxon>
        <taxon>Bacillota</taxon>
        <taxon>Bacilli</taxon>
        <taxon>Bacillales</taxon>
        <taxon>Paenibacillaceae</taxon>
        <taxon>Paenibacillus</taxon>
    </lineage>
</organism>
<evidence type="ECO:0000313" key="2">
    <source>
        <dbReference type="EMBL" id="OOC58287.1"/>
    </source>
</evidence>
<reference evidence="2 3" key="1">
    <citation type="submission" date="2016-12" db="EMBL/GenBank/DDBJ databases">
        <title>Genome sequencing and description of Paenibacillus sp. nov. from high altitude lake in the Indian Trans- Himalayas.</title>
        <authorList>
            <person name="Kiran S."/>
            <person name="Swarnkar M.K."/>
            <person name="Rana A."/>
            <person name="Tewari R."/>
            <person name="Gulati A."/>
        </authorList>
    </citation>
    <scope>NUCLEOTIDE SEQUENCE [LARGE SCALE GENOMIC DNA]</scope>
    <source>
        <strain evidence="2 3">IHBB 9951</strain>
    </source>
</reference>
<sequence>MGAPFKPYKLKFSTTDALILGAAVLFFPLAMVLAAIRMMASHRRNSCKGRNYRLLGWVLLITFMVLEFLMIIGSTDTGETGSIMEVTIFLGIVFLVPVVILFVIGNRRDQSFGMLIEVYTDTIVRRRLFHVPYIAQAVRQGPEQVIRDLNDLFRLHLLPYGRIENGVVEIPSLRSREDFSETSGAQSLDEQLNSVLNQAAVIMKAEKTETQEEDGPYWVECSGCGAKSSVARGEHKECDYCGTLLRHSRIG</sequence>
<evidence type="ECO:0000256" key="1">
    <source>
        <dbReference type="SAM" id="Phobius"/>
    </source>
</evidence>